<proteinExistence type="predicted"/>
<feature type="active site" description="Proton acceptor" evidence="4">
    <location>
        <position position="254"/>
    </location>
</feature>
<dbReference type="PATRIC" id="fig|1678637.3.peg.5271"/>
<dbReference type="AlphaFoldDB" id="A0A0K9X9P6"/>
<gene>
    <name evidence="7" type="ORF">AC230_24690</name>
</gene>
<dbReference type="STRING" id="1678637.AC230_24690"/>
<dbReference type="SUPFAM" id="SSF53335">
    <property type="entry name" value="S-adenosyl-L-methionine-dependent methyltransferases"/>
    <property type="match status" value="1"/>
</dbReference>
<evidence type="ECO:0008006" key="9">
    <source>
        <dbReference type="Google" id="ProtNLM"/>
    </source>
</evidence>
<protein>
    <recommendedName>
        <fullName evidence="9">Methyltransferase</fullName>
    </recommendedName>
</protein>
<evidence type="ECO:0000259" key="6">
    <source>
        <dbReference type="Pfam" id="PF08100"/>
    </source>
</evidence>
<evidence type="ECO:0000313" key="8">
    <source>
        <dbReference type="Proteomes" id="UP000037288"/>
    </source>
</evidence>
<dbReference type="GO" id="GO:0032259">
    <property type="term" value="P:methylation"/>
    <property type="evidence" value="ECO:0007669"/>
    <property type="project" value="UniProtKB-KW"/>
</dbReference>
<keyword evidence="8" id="KW-1185">Reference proteome</keyword>
<evidence type="ECO:0000256" key="3">
    <source>
        <dbReference type="ARBA" id="ARBA00022691"/>
    </source>
</evidence>
<dbReference type="InterPro" id="IPR016461">
    <property type="entry name" value="COMT-like"/>
</dbReference>
<evidence type="ECO:0000313" key="7">
    <source>
        <dbReference type="EMBL" id="KNB49933.1"/>
    </source>
</evidence>
<reference evidence="8" key="1">
    <citation type="submission" date="2015-07" db="EMBL/GenBank/DDBJ databases">
        <title>Draft genome sequence of Streptomyces sp. CMAA 1322, a bacterium isolated from Caatinga biome, from dry forest semiarid of Brazil.</title>
        <authorList>
            <person name="Santos S.N."/>
            <person name="Gacesa R."/>
            <person name="Taketani R.G."/>
            <person name="Long P.F."/>
            <person name="Melo I.S."/>
        </authorList>
    </citation>
    <scope>NUCLEOTIDE SEQUENCE [LARGE SCALE GENOMIC DNA]</scope>
    <source>
        <strain evidence="8">CMAA 1322</strain>
    </source>
</reference>
<dbReference type="InterPro" id="IPR012967">
    <property type="entry name" value="COMT_dimerisation"/>
</dbReference>
<evidence type="ECO:0000256" key="4">
    <source>
        <dbReference type="PIRSR" id="PIRSR005739-1"/>
    </source>
</evidence>
<dbReference type="CDD" id="cd02440">
    <property type="entry name" value="AdoMet_MTases"/>
    <property type="match status" value="1"/>
</dbReference>
<evidence type="ECO:0000259" key="5">
    <source>
        <dbReference type="Pfam" id="PF00891"/>
    </source>
</evidence>
<dbReference type="PANTHER" id="PTHR43712:SF2">
    <property type="entry name" value="O-METHYLTRANSFERASE CICE"/>
    <property type="match status" value="1"/>
</dbReference>
<dbReference type="InterPro" id="IPR001077">
    <property type="entry name" value="COMT_C"/>
</dbReference>
<dbReference type="PANTHER" id="PTHR43712">
    <property type="entry name" value="PUTATIVE (AFU_ORTHOLOGUE AFUA_4G14580)-RELATED"/>
    <property type="match status" value="1"/>
</dbReference>
<dbReference type="RefSeq" id="WP_049718483.1">
    <property type="nucleotide sequence ID" value="NZ_LFXA01000017.1"/>
</dbReference>
<dbReference type="PROSITE" id="PS51683">
    <property type="entry name" value="SAM_OMT_II"/>
    <property type="match status" value="1"/>
</dbReference>
<sequence>MTTSGSPRSTTGAAPSARPVIELGTAFWAARTLLSAVEIGLFTELGRGPADEERLRARLRLHPRAARDFLDALVALGMLEREDGRYRNTPATGRFLDEGRETYLGGWMRQAGKHLFGAWGGLTESLRTGKPYIGWDSQDYFERLYEDPEERDGFIAAMDAWTTHIAGELATGLDWGAYRTFVDVGGARGNLPATLVRAHPHLRGTVFDRPEVAGLFDAHMRRKGTGGQVRFNVGDFFTDPLPSADVLVFGHILHDWDDGQRAALVERAYGAVNPGGLVVIYDRMIDDERRTNAVGLLGCLNLLLVTPGGSEYTMADCRRYVSGAGFVPVAQLPLFDGLETALVARKPAL</sequence>
<dbReference type="Proteomes" id="UP000037288">
    <property type="component" value="Unassembled WGS sequence"/>
</dbReference>
<dbReference type="OrthoDB" id="582216at2"/>
<feature type="domain" description="O-methyltransferase C-terminal" evidence="5">
    <location>
        <begin position="121"/>
        <end position="326"/>
    </location>
</feature>
<dbReference type="Pfam" id="PF08100">
    <property type="entry name" value="Dimerisation"/>
    <property type="match status" value="1"/>
</dbReference>
<dbReference type="SUPFAM" id="SSF46785">
    <property type="entry name" value="Winged helix' DNA-binding domain"/>
    <property type="match status" value="1"/>
</dbReference>
<dbReference type="Pfam" id="PF00891">
    <property type="entry name" value="Methyltransf_2"/>
    <property type="match status" value="1"/>
</dbReference>
<dbReference type="InterPro" id="IPR029063">
    <property type="entry name" value="SAM-dependent_MTases_sf"/>
</dbReference>
<dbReference type="Gene3D" id="3.40.50.150">
    <property type="entry name" value="Vaccinia Virus protein VP39"/>
    <property type="match status" value="1"/>
</dbReference>
<dbReference type="InterPro" id="IPR036390">
    <property type="entry name" value="WH_DNA-bd_sf"/>
</dbReference>
<evidence type="ECO:0000256" key="2">
    <source>
        <dbReference type="ARBA" id="ARBA00022679"/>
    </source>
</evidence>
<evidence type="ECO:0000256" key="1">
    <source>
        <dbReference type="ARBA" id="ARBA00022603"/>
    </source>
</evidence>
<keyword evidence="2" id="KW-0808">Transferase</keyword>
<organism evidence="7 8">
    <name type="scientific">Streptomyces caatingaensis</name>
    <dbReference type="NCBI Taxonomy" id="1678637"/>
    <lineage>
        <taxon>Bacteria</taxon>
        <taxon>Bacillati</taxon>
        <taxon>Actinomycetota</taxon>
        <taxon>Actinomycetes</taxon>
        <taxon>Kitasatosporales</taxon>
        <taxon>Streptomycetaceae</taxon>
        <taxon>Streptomyces</taxon>
    </lineage>
</organism>
<name>A0A0K9X9P6_9ACTN</name>
<feature type="domain" description="O-methyltransferase dimerisation" evidence="6">
    <location>
        <begin position="23"/>
        <end position="96"/>
    </location>
</feature>
<keyword evidence="1" id="KW-0489">Methyltransferase</keyword>
<dbReference type="GO" id="GO:0046983">
    <property type="term" value="F:protein dimerization activity"/>
    <property type="evidence" value="ECO:0007669"/>
    <property type="project" value="InterPro"/>
</dbReference>
<accession>A0A0K9X9P6</accession>
<keyword evidence="3" id="KW-0949">S-adenosyl-L-methionine</keyword>
<dbReference type="EMBL" id="LFXA01000017">
    <property type="protein sequence ID" value="KNB49933.1"/>
    <property type="molecule type" value="Genomic_DNA"/>
</dbReference>
<dbReference type="InterPro" id="IPR036388">
    <property type="entry name" value="WH-like_DNA-bd_sf"/>
</dbReference>
<dbReference type="GO" id="GO:0008171">
    <property type="term" value="F:O-methyltransferase activity"/>
    <property type="evidence" value="ECO:0007669"/>
    <property type="project" value="InterPro"/>
</dbReference>
<comment type="caution">
    <text evidence="7">The sequence shown here is derived from an EMBL/GenBank/DDBJ whole genome shotgun (WGS) entry which is preliminary data.</text>
</comment>
<dbReference type="PIRSF" id="PIRSF005739">
    <property type="entry name" value="O-mtase"/>
    <property type="match status" value="1"/>
</dbReference>
<dbReference type="Gene3D" id="1.10.10.10">
    <property type="entry name" value="Winged helix-like DNA-binding domain superfamily/Winged helix DNA-binding domain"/>
    <property type="match status" value="1"/>
</dbReference>